<dbReference type="Proteomes" id="UP001596407">
    <property type="component" value="Unassembled WGS sequence"/>
</dbReference>
<sequence>MSDFSNLEEKHADNREERIQFIKEWAEYVRTHPDDEWGEQVNKLVNSQIRAARRVEDERPDMHRLREESPLLNPEKRDEGDDARDDDA</sequence>
<dbReference type="GeneID" id="79305474"/>
<name>A0ABD5WFL1_9EURY</name>
<dbReference type="EMBL" id="JBHSZH010000001">
    <property type="protein sequence ID" value="MFC7079023.1"/>
    <property type="molecule type" value="Genomic_DNA"/>
</dbReference>
<evidence type="ECO:0000256" key="1">
    <source>
        <dbReference type="SAM" id="MobiDB-lite"/>
    </source>
</evidence>
<feature type="region of interest" description="Disordered" evidence="1">
    <location>
        <begin position="54"/>
        <end position="88"/>
    </location>
</feature>
<dbReference type="RefSeq" id="WP_276282347.1">
    <property type="nucleotide sequence ID" value="NZ_CP119810.1"/>
</dbReference>
<dbReference type="AlphaFoldDB" id="A0ABD5WFL1"/>
<organism evidence="2 3">
    <name type="scientific">Halorussus caseinilyticus</name>
    <dbReference type="NCBI Taxonomy" id="3034025"/>
    <lineage>
        <taxon>Archaea</taxon>
        <taxon>Methanobacteriati</taxon>
        <taxon>Methanobacteriota</taxon>
        <taxon>Stenosarchaea group</taxon>
        <taxon>Halobacteria</taxon>
        <taxon>Halobacteriales</taxon>
        <taxon>Haladaptataceae</taxon>
        <taxon>Halorussus</taxon>
    </lineage>
</organism>
<feature type="compositionally biased region" description="Basic and acidic residues" evidence="1">
    <location>
        <begin position="54"/>
        <end position="79"/>
    </location>
</feature>
<protein>
    <submittedName>
        <fullName evidence="2">Uncharacterized protein</fullName>
    </submittedName>
</protein>
<gene>
    <name evidence="2" type="ORF">ACFQJ6_01635</name>
</gene>
<comment type="caution">
    <text evidence="2">The sequence shown here is derived from an EMBL/GenBank/DDBJ whole genome shotgun (WGS) entry which is preliminary data.</text>
</comment>
<reference evidence="2 3" key="1">
    <citation type="journal article" date="2019" name="Int. J. Syst. Evol. Microbiol.">
        <title>The Global Catalogue of Microorganisms (GCM) 10K type strain sequencing project: providing services to taxonomists for standard genome sequencing and annotation.</title>
        <authorList>
            <consortium name="The Broad Institute Genomics Platform"/>
            <consortium name="The Broad Institute Genome Sequencing Center for Infectious Disease"/>
            <person name="Wu L."/>
            <person name="Ma J."/>
        </authorList>
    </citation>
    <scope>NUCLEOTIDE SEQUENCE [LARGE SCALE GENOMIC DNA]</scope>
    <source>
        <strain evidence="2 3">DT72</strain>
    </source>
</reference>
<accession>A0ABD5WFL1</accession>
<dbReference type="InterPro" id="IPR058463">
    <property type="entry name" value="DUF8150"/>
</dbReference>
<keyword evidence="3" id="KW-1185">Reference proteome</keyword>
<dbReference type="Pfam" id="PF26477">
    <property type="entry name" value="DUF8150"/>
    <property type="match status" value="1"/>
</dbReference>
<proteinExistence type="predicted"/>
<evidence type="ECO:0000313" key="3">
    <source>
        <dbReference type="Proteomes" id="UP001596407"/>
    </source>
</evidence>
<evidence type="ECO:0000313" key="2">
    <source>
        <dbReference type="EMBL" id="MFC7079023.1"/>
    </source>
</evidence>